<comment type="caution">
    <text evidence="1">The sequence shown here is derived from an EMBL/GenBank/DDBJ whole genome shotgun (WGS) entry which is preliminary data.</text>
</comment>
<dbReference type="EMBL" id="NCKW01006399">
    <property type="protein sequence ID" value="POM71851.1"/>
    <property type="molecule type" value="Genomic_DNA"/>
</dbReference>
<organism evidence="1 2">
    <name type="scientific">Phytophthora palmivora</name>
    <dbReference type="NCBI Taxonomy" id="4796"/>
    <lineage>
        <taxon>Eukaryota</taxon>
        <taxon>Sar</taxon>
        <taxon>Stramenopiles</taxon>
        <taxon>Oomycota</taxon>
        <taxon>Peronosporomycetes</taxon>
        <taxon>Peronosporales</taxon>
        <taxon>Peronosporaceae</taxon>
        <taxon>Phytophthora</taxon>
    </lineage>
</organism>
<gene>
    <name evidence="1" type="ORF">PHPALM_11527</name>
</gene>
<evidence type="ECO:0000313" key="2">
    <source>
        <dbReference type="Proteomes" id="UP000237271"/>
    </source>
</evidence>
<protein>
    <submittedName>
        <fullName evidence="1">Uncharacterized protein</fullName>
    </submittedName>
</protein>
<dbReference type="OrthoDB" id="129154at2759"/>
<reference evidence="1 2" key="1">
    <citation type="journal article" date="2017" name="Genome Biol. Evol.">
        <title>Phytophthora megakarya and P. palmivora, closely related causal agents of cacao black pod rot, underwent increases in genome sizes and gene numbers by different mechanisms.</title>
        <authorList>
            <person name="Ali S.S."/>
            <person name="Shao J."/>
            <person name="Lary D.J."/>
            <person name="Kronmiller B."/>
            <person name="Shen D."/>
            <person name="Strem M.D."/>
            <person name="Amoako-Attah I."/>
            <person name="Akrofi A.Y."/>
            <person name="Begoude B.A."/>
            <person name="Ten Hoopen G.M."/>
            <person name="Coulibaly K."/>
            <person name="Kebe B.I."/>
            <person name="Melnick R.L."/>
            <person name="Guiltinan M.J."/>
            <person name="Tyler B.M."/>
            <person name="Meinhardt L.W."/>
            <person name="Bailey B.A."/>
        </authorList>
    </citation>
    <scope>NUCLEOTIDE SEQUENCE [LARGE SCALE GENOMIC DNA]</scope>
    <source>
        <strain evidence="2">sbr112.9</strain>
    </source>
</reference>
<keyword evidence="2" id="KW-1185">Reference proteome</keyword>
<evidence type="ECO:0000313" key="1">
    <source>
        <dbReference type="EMBL" id="POM71851.1"/>
    </source>
</evidence>
<proteinExistence type="predicted"/>
<dbReference type="Proteomes" id="UP000237271">
    <property type="component" value="Unassembled WGS sequence"/>
</dbReference>
<sequence>MQRRKGPSDDLEENGLRRKIDGVLTESAKVERMYIPMPNVVRKYIPEELQLEPMYKVLTTEQG</sequence>
<dbReference type="AlphaFoldDB" id="A0A2P4Y224"/>
<name>A0A2P4Y224_9STRA</name>
<accession>A0A2P4Y224</accession>